<dbReference type="GO" id="GO:0016020">
    <property type="term" value="C:membrane"/>
    <property type="evidence" value="ECO:0007669"/>
    <property type="project" value="InterPro"/>
</dbReference>
<dbReference type="AlphaFoldDB" id="A0A9J6EVV3"/>
<name>A0A9J6EVV3_RHIMP</name>
<evidence type="ECO:0000313" key="4">
    <source>
        <dbReference type="Proteomes" id="UP000821866"/>
    </source>
</evidence>
<proteinExistence type="predicted"/>
<keyword evidence="4" id="KW-1185">Reference proteome</keyword>
<dbReference type="PANTHER" id="PTHR19229:SF250">
    <property type="entry name" value="ABC TRANSPORTER DOMAIN-CONTAINING PROTEIN-RELATED"/>
    <property type="match status" value="1"/>
</dbReference>
<dbReference type="Pfam" id="PF00005">
    <property type="entry name" value="ABC_tran"/>
    <property type="match status" value="1"/>
</dbReference>
<keyword evidence="1" id="KW-0812">Transmembrane</keyword>
<dbReference type="VEuPathDB" id="VectorBase:LOC119177926"/>
<dbReference type="GO" id="GO:0005319">
    <property type="term" value="F:lipid transporter activity"/>
    <property type="evidence" value="ECO:0007669"/>
    <property type="project" value="TreeGrafter"/>
</dbReference>
<dbReference type="Proteomes" id="UP000821866">
    <property type="component" value="Chromosome 1"/>
</dbReference>
<dbReference type="SUPFAM" id="SSF52540">
    <property type="entry name" value="P-loop containing nucleoside triphosphate hydrolases"/>
    <property type="match status" value="1"/>
</dbReference>
<reference evidence="3" key="2">
    <citation type="submission" date="2021-09" db="EMBL/GenBank/DDBJ databases">
        <authorList>
            <person name="Jia N."/>
            <person name="Wang J."/>
            <person name="Shi W."/>
            <person name="Du L."/>
            <person name="Sun Y."/>
            <person name="Zhan W."/>
            <person name="Jiang J."/>
            <person name="Wang Q."/>
            <person name="Zhang B."/>
            <person name="Ji P."/>
            <person name="Sakyi L.B."/>
            <person name="Cui X."/>
            <person name="Yuan T."/>
            <person name="Jiang B."/>
            <person name="Yang W."/>
            <person name="Lam T.T.-Y."/>
            <person name="Chang Q."/>
            <person name="Ding S."/>
            <person name="Wang X."/>
            <person name="Zhu J."/>
            <person name="Ruan X."/>
            <person name="Zhao L."/>
            <person name="Wei J."/>
            <person name="Que T."/>
            <person name="Du C."/>
            <person name="Cheng J."/>
            <person name="Dai P."/>
            <person name="Han X."/>
            <person name="Huang E."/>
            <person name="Gao Y."/>
            <person name="Liu J."/>
            <person name="Shao H."/>
            <person name="Ye R."/>
            <person name="Li L."/>
            <person name="Wei W."/>
            <person name="Wang X."/>
            <person name="Wang C."/>
            <person name="Huo Q."/>
            <person name="Li W."/>
            <person name="Guo W."/>
            <person name="Chen H."/>
            <person name="Chen S."/>
            <person name="Zhou L."/>
            <person name="Zhou L."/>
            <person name="Ni X."/>
            <person name="Tian J."/>
            <person name="Zhou Y."/>
            <person name="Sheng Y."/>
            <person name="Liu T."/>
            <person name="Pan Y."/>
            <person name="Xia L."/>
            <person name="Li J."/>
            <person name="Zhao F."/>
            <person name="Cao W."/>
        </authorList>
    </citation>
    <scope>NUCLEOTIDE SEQUENCE</scope>
    <source>
        <strain evidence="3">Rmic-2018</strain>
        <tissue evidence="3">Larvae</tissue>
    </source>
</reference>
<comment type="caution">
    <text evidence="3">The sequence shown here is derived from an EMBL/GenBank/DDBJ whole genome shotgun (WGS) entry which is preliminary data.</text>
</comment>
<dbReference type="InterPro" id="IPR003439">
    <property type="entry name" value="ABC_transporter-like_ATP-bd"/>
</dbReference>
<organism evidence="3 4">
    <name type="scientific">Rhipicephalus microplus</name>
    <name type="common">Cattle tick</name>
    <name type="synonym">Boophilus microplus</name>
    <dbReference type="NCBI Taxonomy" id="6941"/>
    <lineage>
        <taxon>Eukaryota</taxon>
        <taxon>Metazoa</taxon>
        <taxon>Ecdysozoa</taxon>
        <taxon>Arthropoda</taxon>
        <taxon>Chelicerata</taxon>
        <taxon>Arachnida</taxon>
        <taxon>Acari</taxon>
        <taxon>Parasitiformes</taxon>
        <taxon>Ixodida</taxon>
        <taxon>Ixodoidea</taxon>
        <taxon>Ixodidae</taxon>
        <taxon>Rhipicephalinae</taxon>
        <taxon>Rhipicephalus</taxon>
        <taxon>Boophilus</taxon>
    </lineage>
</organism>
<feature type="transmembrane region" description="Helical" evidence="1">
    <location>
        <begin position="77"/>
        <end position="95"/>
    </location>
</feature>
<dbReference type="GO" id="GO:0016887">
    <property type="term" value="F:ATP hydrolysis activity"/>
    <property type="evidence" value="ECO:0007669"/>
    <property type="project" value="InterPro"/>
</dbReference>
<dbReference type="EMBL" id="JABSTU010000001">
    <property type="protein sequence ID" value="KAH8038256.1"/>
    <property type="molecule type" value="Genomic_DNA"/>
</dbReference>
<dbReference type="GO" id="GO:0005524">
    <property type="term" value="F:ATP binding"/>
    <property type="evidence" value="ECO:0007669"/>
    <property type="project" value="InterPro"/>
</dbReference>
<evidence type="ECO:0000259" key="2">
    <source>
        <dbReference type="Pfam" id="PF00005"/>
    </source>
</evidence>
<accession>A0A9J6EVV3</accession>
<sequence>MIIDGPTPSLARYIFTSESKKYYSSYTPCLGTYWMLKMMGIAVDFDGTAGWDIFWTFAFGMDSITIGYVATTMAESFVLMLFLIWYLSVVLPWNSKTPRPFYFLLKISYWIPTEYNASSARSKYKRLHTHHEEPPEAAVVVASGRAVTMSFGKSTALDSADFKILDKQITVFLGHNAAGKTTILKTLAGIVSPTKGSVQVCGYEVATHPSKARKNISFCQQDDVFFADLTVSEHLIYFGLLILLDEPTAGIDPENKGDVWDLLLDIGQTCAVVLTTH</sequence>
<gene>
    <name evidence="3" type="ORF">HPB51_000229</name>
</gene>
<keyword evidence="1" id="KW-1133">Transmembrane helix</keyword>
<evidence type="ECO:0000313" key="3">
    <source>
        <dbReference type="EMBL" id="KAH8038256.1"/>
    </source>
</evidence>
<dbReference type="GO" id="GO:0140359">
    <property type="term" value="F:ABC-type transporter activity"/>
    <property type="evidence" value="ECO:0007669"/>
    <property type="project" value="InterPro"/>
</dbReference>
<dbReference type="Gene3D" id="3.40.50.300">
    <property type="entry name" value="P-loop containing nucleotide triphosphate hydrolases"/>
    <property type="match status" value="2"/>
</dbReference>
<keyword evidence="1" id="KW-0472">Membrane</keyword>
<feature type="transmembrane region" description="Helical" evidence="1">
    <location>
        <begin position="53"/>
        <end position="70"/>
    </location>
</feature>
<dbReference type="InterPro" id="IPR027417">
    <property type="entry name" value="P-loop_NTPase"/>
</dbReference>
<reference evidence="3" key="1">
    <citation type="journal article" date="2020" name="Cell">
        <title>Large-Scale Comparative Analyses of Tick Genomes Elucidate Their Genetic Diversity and Vector Capacities.</title>
        <authorList>
            <consortium name="Tick Genome and Microbiome Consortium (TIGMIC)"/>
            <person name="Jia N."/>
            <person name="Wang J."/>
            <person name="Shi W."/>
            <person name="Du L."/>
            <person name="Sun Y."/>
            <person name="Zhan W."/>
            <person name="Jiang J.F."/>
            <person name="Wang Q."/>
            <person name="Zhang B."/>
            <person name="Ji P."/>
            <person name="Bell-Sakyi L."/>
            <person name="Cui X.M."/>
            <person name="Yuan T.T."/>
            <person name="Jiang B.G."/>
            <person name="Yang W.F."/>
            <person name="Lam T.T."/>
            <person name="Chang Q.C."/>
            <person name="Ding S.J."/>
            <person name="Wang X.J."/>
            <person name="Zhu J.G."/>
            <person name="Ruan X.D."/>
            <person name="Zhao L."/>
            <person name="Wei J.T."/>
            <person name="Ye R.Z."/>
            <person name="Que T.C."/>
            <person name="Du C.H."/>
            <person name="Zhou Y.H."/>
            <person name="Cheng J.X."/>
            <person name="Dai P.F."/>
            <person name="Guo W.B."/>
            <person name="Han X.H."/>
            <person name="Huang E.J."/>
            <person name="Li L.F."/>
            <person name="Wei W."/>
            <person name="Gao Y.C."/>
            <person name="Liu J.Z."/>
            <person name="Shao H.Z."/>
            <person name="Wang X."/>
            <person name="Wang C.C."/>
            <person name="Yang T.C."/>
            <person name="Huo Q.B."/>
            <person name="Li W."/>
            <person name="Chen H.Y."/>
            <person name="Chen S.E."/>
            <person name="Zhou L.G."/>
            <person name="Ni X.B."/>
            <person name="Tian J.H."/>
            <person name="Sheng Y."/>
            <person name="Liu T."/>
            <person name="Pan Y.S."/>
            <person name="Xia L.Y."/>
            <person name="Li J."/>
            <person name="Zhao F."/>
            <person name="Cao W.C."/>
        </authorList>
    </citation>
    <scope>NUCLEOTIDE SEQUENCE</scope>
    <source>
        <strain evidence="3">Rmic-2018</strain>
    </source>
</reference>
<dbReference type="PANTHER" id="PTHR19229">
    <property type="entry name" value="ATP-BINDING CASSETTE TRANSPORTER SUBFAMILY A ABCA"/>
    <property type="match status" value="1"/>
</dbReference>
<dbReference type="InterPro" id="IPR026082">
    <property type="entry name" value="ABCA"/>
</dbReference>
<feature type="domain" description="ABC transporter" evidence="2">
    <location>
        <begin position="158"/>
        <end position="254"/>
    </location>
</feature>
<evidence type="ECO:0000256" key="1">
    <source>
        <dbReference type="SAM" id="Phobius"/>
    </source>
</evidence>
<protein>
    <recommendedName>
        <fullName evidence="2">ABC transporter domain-containing protein</fullName>
    </recommendedName>
</protein>